<organism evidence="1 2">
    <name type="scientific">Thelohanellus kitauei</name>
    <name type="common">Myxosporean</name>
    <dbReference type="NCBI Taxonomy" id="669202"/>
    <lineage>
        <taxon>Eukaryota</taxon>
        <taxon>Metazoa</taxon>
        <taxon>Cnidaria</taxon>
        <taxon>Myxozoa</taxon>
        <taxon>Myxosporea</taxon>
        <taxon>Bivalvulida</taxon>
        <taxon>Platysporina</taxon>
        <taxon>Myxobolidae</taxon>
        <taxon>Thelohanellus</taxon>
    </lineage>
</organism>
<gene>
    <name evidence="1" type="ORF">RF11_04436</name>
</gene>
<dbReference type="Proteomes" id="UP000031668">
    <property type="component" value="Unassembled WGS sequence"/>
</dbReference>
<comment type="caution">
    <text evidence="1">The sequence shown here is derived from an EMBL/GenBank/DDBJ whole genome shotgun (WGS) entry which is preliminary data.</text>
</comment>
<evidence type="ECO:0000313" key="1">
    <source>
        <dbReference type="EMBL" id="KII63620.1"/>
    </source>
</evidence>
<dbReference type="EMBL" id="JWZT01004631">
    <property type="protein sequence ID" value="KII63620.1"/>
    <property type="molecule type" value="Genomic_DNA"/>
</dbReference>
<protein>
    <submittedName>
        <fullName evidence="1">Uncharacterized protein</fullName>
    </submittedName>
</protein>
<evidence type="ECO:0000313" key="2">
    <source>
        <dbReference type="Proteomes" id="UP000031668"/>
    </source>
</evidence>
<reference evidence="1 2" key="1">
    <citation type="journal article" date="2014" name="Genome Biol. Evol.">
        <title>The genome of the myxosporean Thelohanellus kitauei shows adaptations to nutrient acquisition within its fish host.</title>
        <authorList>
            <person name="Yang Y."/>
            <person name="Xiong J."/>
            <person name="Zhou Z."/>
            <person name="Huo F."/>
            <person name="Miao W."/>
            <person name="Ran C."/>
            <person name="Liu Y."/>
            <person name="Zhang J."/>
            <person name="Feng J."/>
            <person name="Wang M."/>
            <person name="Wang M."/>
            <person name="Wang L."/>
            <person name="Yao B."/>
        </authorList>
    </citation>
    <scope>NUCLEOTIDE SEQUENCE [LARGE SCALE GENOMIC DNA]</scope>
    <source>
        <strain evidence="1">Wuqing</strain>
    </source>
</reference>
<keyword evidence="2" id="KW-1185">Reference proteome</keyword>
<proteinExistence type="predicted"/>
<sequence length="101" mass="11442">MPFVSFHDLITDICLGFFISDPKVESAPHFGKNNQSTGTLSHLRVGCVVLLVSGQGMKILQKSLKYRKPLNINFSPNSNSYRKDSVFGVYSYLRFGKKYFD</sequence>
<accession>A0A0C2M9H3</accession>
<dbReference type="AlphaFoldDB" id="A0A0C2M9H3"/>
<name>A0A0C2M9H3_THEKT</name>